<keyword evidence="2" id="KW-1185">Reference proteome</keyword>
<accession>A0ACC1J3P0</accession>
<protein>
    <submittedName>
        <fullName evidence="1">Uncharacterized protein</fullName>
    </submittedName>
</protein>
<sequence length="365" mass="39693">MADIDEARWRNERQQLTKAMQGVRDDVEAAECRIGDVQAKVAGNEQRQATMHAEVAKRFADLQRQIDVLAEMGVRCQDQIGWTAQAQVSIEHEMRVAVAECNEMLGGHEAVIRALRDGGSPTRYQPLQTLFDQLPQEHEQLQQKRESRGDSGVSPSLHHDNNNHSGGMAARGESLDDIFAHDAGLQPALGLYHHHQPAPSATLHHNDSASHQADAAALVSSSTATATTAASGFPSPPMSASGEPELSPLAEFVAKASTLPRKAASVIGTNLRRPTRRAVSTHVCRRSASDDEQQQQRHQSLQPLPPMSPTRPAALDGLISRAAHVGVGWGNYWQARQHKLEIDIQKRLGVPANAIRATSDDVVVD</sequence>
<proteinExistence type="predicted"/>
<evidence type="ECO:0000313" key="1">
    <source>
        <dbReference type="EMBL" id="KAJ1936125.1"/>
    </source>
</evidence>
<name>A0ACC1J3P0_9FUNG</name>
<dbReference type="Proteomes" id="UP001150603">
    <property type="component" value="Unassembled WGS sequence"/>
</dbReference>
<organism evidence="1 2">
    <name type="scientific">Linderina macrospora</name>
    <dbReference type="NCBI Taxonomy" id="4868"/>
    <lineage>
        <taxon>Eukaryota</taxon>
        <taxon>Fungi</taxon>
        <taxon>Fungi incertae sedis</taxon>
        <taxon>Zoopagomycota</taxon>
        <taxon>Kickxellomycotina</taxon>
        <taxon>Kickxellomycetes</taxon>
        <taxon>Kickxellales</taxon>
        <taxon>Kickxellaceae</taxon>
        <taxon>Linderina</taxon>
    </lineage>
</organism>
<evidence type="ECO:0000313" key="2">
    <source>
        <dbReference type="Proteomes" id="UP001150603"/>
    </source>
</evidence>
<dbReference type="EMBL" id="JANBPW010003990">
    <property type="protein sequence ID" value="KAJ1936125.1"/>
    <property type="molecule type" value="Genomic_DNA"/>
</dbReference>
<comment type="caution">
    <text evidence="1">The sequence shown here is derived from an EMBL/GenBank/DDBJ whole genome shotgun (WGS) entry which is preliminary data.</text>
</comment>
<reference evidence="1" key="1">
    <citation type="submission" date="2022-07" db="EMBL/GenBank/DDBJ databases">
        <title>Phylogenomic reconstructions and comparative analyses of Kickxellomycotina fungi.</title>
        <authorList>
            <person name="Reynolds N.K."/>
            <person name="Stajich J.E."/>
            <person name="Barry K."/>
            <person name="Grigoriev I.V."/>
            <person name="Crous P."/>
            <person name="Smith M.E."/>
        </authorList>
    </citation>
    <scope>NUCLEOTIDE SEQUENCE</scope>
    <source>
        <strain evidence="1">NRRL 5244</strain>
    </source>
</reference>
<gene>
    <name evidence="1" type="ORF">FBU59_005158</name>
</gene>